<comment type="caution">
    <text evidence="1">The sequence shown here is derived from an EMBL/GenBank/DDBJ whole genome shotgun (WGS) entry which is preliminary data.</text>
</comment>
<organism evidence="1 2">
    <name type="scientific">Xylanibacter caecicola</name>
    <dbReference type="NCBI Taxonomy" id="2736294"/>
    <lineage>
        <taxon>Bacteria</taxon>
        <taxon>Pseudomonadati</taxon>
        <taxon>Bacteroidota</taxon>
        <taxon>Bacteroidia</taxon>
        <taxon>Bacteroidales</taxon>
        <taxon>Prevotellaceae</taxon>
        <taxon>Xylanibacter</taxon>
    </lineage>
</organism>
<gene>
    <name evidence="1" type="ORF">HPS54_00135</name>
</gene>
<evidence type="ECO:0000313" key="1">
    <source>
        <dbReference type="EMBL" id="NPE23938.1"/>
    </source>
</evidence>
<dbReference type="RefSeq" id="WP_172343473.1">
    <property type="nucleotide sequence ID" value="NZ_CASYYZ010000054.1"/>
</dbReference>
<keyword evidence="2" id="KW-1185">Reference proteome</keyword>
<evidence type="ECO:0000313" key="2">
    <source>
        <dbReference type="Proteomes" id="UP000820977"/>
    </source>
</evidence>
<accession>A0ABX2AY25</accession>
<proteinExistence type="predicted"/>
<dbReference type="Proteomes" id="UP000820977">
    <property type="component" value="Unassembled WGS sequence"/>
</dbReference>
<reference evidence="1 2" key="1">
    <citation type="submission" date="2020-05" db="EMBL/GenBank/DDBJ databases">
        <title>Distinct polysaccharide utilization as determinants for interspecies competition between intestinal Prevotella spp.</title>
        <authorList>
            <person name="Galvez E.J.C."/>
            <person name="Iljazovic A."/>
            <person name="Strowig T."/>
        </authorList>
    </citation>
    <scope>NUCLEOTIDE SEQUENCE [LARGE SCALE GENOMIC DNA]</scope>
    <source>
        <strain evidence="1 2">PCHR</strain>
    </source>
</reference>
<name>A0ABX2AY25_9BACT</name>
<protein>
    <submittedName>
        <fullName evidence="1">Uncharacterized protein</fullName>
    </submittedName>
</protein>
<sequence length="215" mass="24843">MLIHPLWTDGYRLLLMQLYLRKPVGMKAMYSKAMVSLSIELHIPPAVLYEQMFMLRNRKMPSIARLWERYGENTSRLARDVKKLRGLAGFSNASEFYSGVETNESFEKDFRIIDNDTELTPVMLIMILDLYFRLTPVTMVESTPEVAELARMMKIKPGRVVEVMEVFRICDPYLGRGELIVTHLLLPCRLIWNRFGNGDPSKLSATAAQLKEFFA</sequence>
<dbReference type="EMBL" id="JABKKJ010000001">
    <property type="protein sequence ID" value="NPE23938.1"/>
    <property type="molecule type" value="Genomic_DNA"/>
</dbReference>